<dbReference type="EMBL" id="QYUR01000002">
    <property type="protein sequence ID" value="RJG12605.1"/>
    <property type="molecule type" value="Genomic_DNA"/>
</dbReference>
<comment type="caution">
    <text evidence="2">The sequence shown here is derived from an EMBL/GenBank/DDBJ whole genome shotgun (WGS) entry which is preliminary data.</text>
</comment>
<dbReference type="AlphaFoldDB" id="A0A418XJJ9"/>
<proteinExistence type="predicted"/>
<evidence type="ECO:0000256" key="1">
    <source>
        <dbReference type="SAM" id="SignalP"/>
    </source>
</evidence>
<feature type="signal peptide" evidence="1">
    <location>
        <begin position="1"/>
        <end position="18"/>
    </location>
</feature>
<sequence>MKWLILALPFFISTNAVSAEFIHPMEFDGSESQKETVISYIKARVQHDYCESGLDMCQNTTLRMMENKNLTAFKSATKATDRKVMDRVIKDYCQSGLDMCNYTTIFMMYQKNSEASSQSLEW</sequence>
<dbReference type="Proteomes" id="UP000284021">
    <property type="component" value="Unassembled WGS sequence"/>
</dbReference>
<dbReference type="RefSeq" id="WP_119952931.1">
    <property type="nucleotide sequence ID" value="NZ_QYUR01000002.1"/>
</dbReference>
<protein>
    <submittedName>
        <fullName evidence="2">Uncharacterized protein</fullName>
    </submittedName>
</protein>
<feature type="chain" id="PRO_5019476722" evidence="1">
    <location>
        <begin position="19"/>
        <end position="122"/>
    </location>
</feature>
<evidence type="ECO:0000313" key="3">
    <source>
        <dbReference type="Proteomes" id="UP000284021"/>
    </source>
</evidence>
<accession>A0A418XJJ9</accession>
<keyword evidence="3" id="KW-1185">Reference proteome</keyword>
<name>A0A418XJJ9_9PSED</name>
<organism evidence="2 3">
    <name type="scientific">Pseudomonas cavernicola</name>
    <dbReference type="NCBI Taxonomy" id="2320866"/>
    <lineage>
        <taxon>Bacteria</taxon>
        <taxon>Pseudomonadati</taxon>
        <taxon>Pseudomonadota</taxon>
        <taxon>Gammaproteobacteria</taxon>
        <taxon>Pseudomonadales</taxon>
        <taxon>Pseudomonadaceae</taxon>
        <taxon>Pseudomonas</taxon>
    </lineage>
</organism>
<reference evidence="2 3" key="1">
    <citation type="submission" date="2018-09" db="EMBL/GenBank/DDBJ databases">
        <authorList>
            <person name="Zhu H."/>
        </authorList>
    </citation>
    <scope>NUCLEOTIDE SEQUENCE [LARGE SCALE GENOMIC DNA]</scope>
    <source>
        <strain evidence="2 3">K1S02-6</strain>
    </source>
</reference>
<evidence type="ECO:0000313" key="2">
    <source>
        <dbReference type="EMBL" id="RJG12605.1"/>
    </source>
</evidence>
<keyword evidence="1" id="KW-0732">Signal</keyword>
<gene>
    <name evidence="2" type="ORF">D3879_04775</name>
</gene>
<dbReference type="OrthoDB" id="5878398at2"/>